<name>A0A3E0UDU6_9GAMM</name>
<feature type="transmembrane region" description="Helical" evidence="1">
    <location>
        <begin position="61"/>
        <end position="78"/>
    </location>
</feature>
<dbReference type="AlphaFoldDB" id="A0A3E0UDU6"/>
<keyword evidence="1" id="KW-0812">Transmembrane</keyword>
<gene>
    <name evidence="2" type="ORF">DXX92_06540</name>
</gene>
<accession>A0A3E0UDU6</accession>
<keyword evidence="1" id="KW-1133">Transmembrane helix</keyword>
<feature type="transmembrane region" description="Helical" evidence="1">
    <location>
        <begin position="128"/>
        <end position="148"/>
    </location>
</feature>
<dbReference type="Pfam" id="PF06197">
    <property type="entry name" value="DUF998"/>
    <property type="match status" value="1"/>
</dbReference>
<protein>
    <submittedName>
        <fullName evidence="2">DUF998 domain-containing protein</fullName>
    </submittedName>
</protein>
<comment type="caution">
    <text evidence="2">The sequence shown here is derived from an EMBL/GenBank/DDBJ whole genome shotgun (WGS) entry which is preliminary data.</text>
</comment>
<evidence type="ECO:0000256" key="1">
    <source>
        <dbReference type="SAM" id="Phobius"/>
    </source>
</evidence>
<evidence type="ECO:0000313" key="3">
    <source>
        <dbReference type="Proteomes" id="UP000256999"/>
    </source>
</evidence>
<organism evidence="2 3">
    <name type="scientific">Thalassotalea euphylliae</name>
    <dbReference type="NCBI Taxonomy" id="1655234"/>
    <lineage>
        <taxon>Bacteria</taxon>
        <taxon>Pseudomonadati</taxon>
        <taxon>Pseudomonadota</taxon>
        <taxon>Gammaproteobacteria</taxon>
        <taxon>Alteromonadales</taxon>
        <taxon>Colwelliaceae</taxon>
        <taxon>Thalassotalea</taxon>
    </lineage>
</organism>
<dbReference type="OrthoDB" id="679392at2"/>
<feature type="transmembrane region" description="Helical" evidence="1">
    <location>
        <begin position="12"/>
        <end position="32"/>
    </location>
</feature>
<dbReference type="Proteomes" id="UP000256999">
    <property type="component" value="Unassembled WGS sequence"/>
</dbReference>
<reference evidence="2 3" key="1">
    <citation type="submission" date="2018-08" db="EMBL/GenBank/DDBJ databases">
        <title>Thalassotalea euphylliae genome.</title>
        <authorList>
            <person name="Summers S."/>
            <person name="Rice S.A."/>
            <person name="Freckelton M.L."/>
            <person name="Nedved B.T."/>
            <person name="Hadfield M.G."/>
        </authorList>
    </citation>
    <scope>NUCLEOTIDE SEQUENCE [LARGE SCALE GENOMIC DNA]</scope>
    <source>
        <strain evidence="2 3">H2</strain>
    </source>
</reference>
<feature type="transmembrane region" description="Helical" evidence="1">
    <location>
        <begin position="90"/>
        <end position="108"/>
    </location>
</feature>
<sequence length="219" mass="24189">METNLINVLEVIAGLSGLIATIWITIGVYIAAKFYPNYNHSNQFCSELGAAGSPTEKLSPLINNYPLGAIFCVFGWYVQARAGADIAIQSTGYLIIIHGLGTWVAGYFPMDKDPYTKEPTHSCKVHSWAGFIMLLSLLIAPMLVAFSGDNLALPTWFRIASVLTVILAIYYLVKMAKSVKQSQTHKDAGMESKVGLYQRISYWIKLIWLSAFSVILVQS</sequence>
<evidence type="ECO:0000313" key="2">
    <source>
        <dbReference type="EMBL" id="REL35049.1"/>
    </source>
</evidence>
<dbReference type="InterPro" id="IPR009339">
    <property type="entry name" value="DUF998"/>
</dbReference>
<keyword evidence="1" id="KW-0472">Membrane</keyword>
<proteinExistence type="predicted"/>
<feature type="transmembrane region" description="Helical" evidence="1">
    <location>
        <begin position="155"/>
        <end position="173"/>
    </location>
</feature>
<dbReference type="EMBL" id="QUOV01000001">
    <property type="protein sequence ID" value="REL35049.1"/>
    <property type="molecule type" value="Genomic_DNA"/>
</dbReference>
<feature type="transmembrane region" description="Helical" evidence="1">
    <location>
        <begin position="200"/>
        <end position="217"/>
    </location>
</feature>